<reference evidence="2 3" key="1">
    <citation type="submission" date="2021-06" db="EMBL/GenBank/DDBJ databases">
        <title>Description of novel taxa of the family Lachnospiraceae.</title>
        <authorList>
            <person name="Chaplin A.V."/>
            <person name="Sokolova S.R."/>
            <person name="Pikina A.P."/>
            <person name="Korzhanova M."/>
            <person name="Belova V."/>
            <person name="Korostin D."/>
            <person name="Efimov B.A."/>
        </authorList>
    </citation>
    <scope>NUCLEOTIDE SEQUENCE [LARGE SCALE GENOMIC DNA]</scope>
    <source>
        <strain evidence="2 3">ASD4241</strain>
    </source>
</reference>
<dbReference type="Pfam" id="PF00753">
    <property type="entry name" value="Lactamase_B"/>
    <property type="match status" value="1"/>
</dbReference>
<dbReference type="SUPFAM" id="SSF56281">
    <property type="entry name" value="Metallo-hydrolase/oxidoreductase"/>
    <property type="match status" value="1"/>
</dbReference>
<evidence type="ECO:0000259" key="1">
    <source>
        <dbReference type="SMART" id="SM00849"/>
    </source>
</evidence>
<dbReference type="CDD" id="cd06262">
    <property type="entry name" value="metallo-hydrolase-like_MBL-fold"/>
    <property type="match status" value="1"/>
</dbReference>
<dbReference type="SMART" id="SM00849">
    <property type="entry name" value="Lactamase_B"/>
    <property type="match status" value="1"/>
</dbReference>
<organism evidence="2 3">
    <name type="scientific">Diplocloster modestus</name>
    <dbReference type="NCBI Taxonomy" id="2850322"/>
    <lineage>
        <taxon>Bacteria</taxon>
        <taxon>Bacillati</taxon>
        <taxon>Bacillota</taxon>
        <taxon>Clostridia</taxon>
        <taxon>Lachnospirales</taxon>
        <taxon>Lachnospiraceae</taxon>
        <taxon>Diplocloster</taxon>
    </lineage>
</organism>
<sequence length="240" mass="26867">MIMQIMTDVYQLSGVPLATNSNSYVIRAGGQLILIDAGFSDLQWEKMEQMLRFWGLDGLPVTHTLFTHCHFDHAGNAWRARELGSRILAGPGDAKAMEEGDRNCIGYLFGREFRPCKVDEVLEDGQVLSFGDVRIRVLHVPGHSRGSMMYEASLHDKKILFLGDFLAVEPAAPEDDIKVMLAWTGAPDFSRQDYLKSLEKASGLHEDILCPGHYHLLYGPDVCKRALLMAYELGKETLPL</sequence>
<comment type="caution">
    <text evidence="2">The sequence shown here is derived from an EMBL/GenBank/DDBJ whole genome shotgun (WGS) entry which is preliminary data.</text>
</comment>
<dbReference type="Gene3D" id="3.60.15.10">
    <property type="entry name" value="Ribonuclease Z/Hydroxyacylglutathione hydrolase-like"/>
    <property type="match status" value="1"/>
</dbReference>
<dbReference type="Proteomes" id="UP001314681">
    <property type="component" value="Unassembled WGS sequence"/>
</dbReference>
<dbReference type="InterPro" id="IPR001279">
    <property type="entry name" value="Metallo-B-lactamas"/>
</dbReference>
<evidence type="ECO:0000313" key="2">
    <source>
        <dbReference type="EMBL" id="MBU9724749.1"/>
    </source>
</evidence>
<dbReference type="InterPro" id="IPR036866">
    <property type="entry name" value="RibonucZ/Hydroxyglut_hydro"/>
</dbReference>
<dbReference type="PANTHER" id="PTHR42951:SF4">
    <property type="entry name" value="ACYL-COENZYME A THIOESTERASE MBLAC2"/>
    <property type="match status" value="1"/>
</dbReference>
<name>A0ABS6K1M7_9FIRM</name>
<protein>
    <submittedName>
        <fullName evidence="2">MBL fold metallo-hydrolase</fullName>
    </submittedName>
</protein>
<evidence type="ECO:0000313" key="3">
    <source>
        <dbReference type="Proteomes" id="UP001314681"/>
    </source>
</evidence>
<feature type="domain" description="Metallo-beta-lactamase" evidence="1">
    <location>
        <begin position="20"/>
        <end position="213"/>
    </location>
</feature>
<proteinExistence type="predicted"/>
<dbReference type="EMBL" id="JAHQCX010000001">
    <property type="protein sequence ID" value="MBU9724749.1"/>
    <property type="molecule type" value="Genomic_DNA"/>
</dbReference>
<accession>A0ABS6K1M7</accession>
<dbReference type="InterPro" id="IPR050855">
    <property type="entry name" value="NDM-1-like"/>
</dbReference>
<dbReference type="PANTHER" id="PTHR42951">
    <property type="entry name" value="METALLO-BETA-LACTAMASE DOMAIN-CONTAINING"/>
    <property type="match status" value="1"/>
</dbReference>
<keyword evidence="3" id="KW-1185">Reference proteome</keyword>
<gene>
    <name evidence="2" type="ORF">KTH90_01845</name>
</gene>